<dbReference type="STRING" id="913774.A0A0C3DLW9"/>
<evidence type="ECO:0000259" key="8">
    <source>
        <dbReference type="Pfam" id="PF20684"/>
    </source>
</evidence>
<evidence type="ECO:0000256" key="6">
    <source>
        <dbReference type="SAM" id="Phobius"/>
    </source>
</evidence>
<keyword evidence="2 6" id="KW-0812">Transmembrane</keyword>
<dbReference type="GO" id="GO:0016020">
    <property type="term" value="C:membrane"/>
    <property type="evidence" value="ECO:0007669"/>
    <property type="project" value="UniProtKB-SubCell"/>
</dbReference>
<comment type="similarity">
    <text evidence="5">Belongs to the SAT4 family.</text>
</comment>
<evidence type="ECO:0000313" key="10">
    <source>
        <dbReference type="Proteomes" id="UP000054321"/>
    </source>
</evidence>
<evidence type="ECO:0000256" key="5">
    <source>
        <dbReference type="ARBA" id="ARBA00038359"/>
    </source>
</evidence>
<keyword evidence="3 6" id="KW-1133">Transmembrane helix</keyword>
<dbReference type="OrthoDB" id="444631at2759"/>
<feature type="signal peptide" evidence="7">
    <location>
        <begin position="1"/>
        <end position="21"/>
    </location>
</feature>
<dbReference type="PANTHER" id="PTHR33048">
    <property type="entry name" value="PTH11-LIKE INTEGRAL MEMBRANE PROTEIN (AFU_ORTHOLOGUE AFUA_5G11245)"/>
    <property type="match status" value="1"/>
</dbReference>
<proteinExistence type="inferred from homology"/>
<feature type="transmembrane region" description="Helical" evidence="6">
    <location>
        <begin position="85"/>
        <end position="109"/>
    </location>
</feature>
<name>A0A0C3DLW9_OIDMZ</name>
<sequence length="271" mass="30151">MVTNISTVLITIALVLALTHASLCIVLTNYGEGLHMQYEQPSDIPTYTTILLILGLLYNLCQMFIKLSYLTLYLRHAITTAAKSVVYFLMALVSAFGIATSITSMALCIPNEKLWTPDLPGRCINIKAYYISATALNIFFDLIIFILPIPTLWTLRLPKSQRIGLVGVFGVGLIVIIASIFRLQTTVSLLDTPACSSHPYLFLRKPLTRNTDLTDNTWDTVNTLDWSAVEIHVALLVSCTAAFKALIQRYFPRLLGRPSRTWTYGASHSTT</sequence>
<feature type="domain" description="Rhodopsin" evidence="8">
    <location>
        <begin position="8"/>
        <end position="249"/>
    </location>
</feature>
<reference evidence="9 10" key="1">
    <citation type="submission" date="2014-04" db="EMBL/GenBank/DDBJ databases">
        <authorList>
            <consortium name="DOE Joint Genome Institute"/>
            <person name="Kuo A."/>
            <person name="Martino E."/>
            <person name="Perotto S."/>
            <person name="Kohler A."/>
            <person name="Nagy L.G."/>
            <person name="Floudas D."/>
            <person name="Copeland A."/>
            <person name="Barry K.W."/>
            <person name="Cichocki N."/>
            <person name="Veneault-Fourrey C."/>
            <person name="LaButti K."/>
            <person name="Lindquist E.A."/>
            <person name="Lipzen A."/>
            <person name="Lundell T."/>
            <person name="Morin E."/>
            <person name="Murat C."/>
            <person name="Sun H."/>
            <person name="Tunlid A."/>
            <person name="Henrissat B."/>
            <person name="Grigoriev I.V."/>
            <person name="Hibbett D.S."/>
            <person name="Martin F."/>
            <person name="Nordberg H.P."/>
            <person name="Cantor M.N."/>
            <person name="Hua S.X."/>
        </authorList>
    </citation>
    <scope>NUCLEOTIDE SEQUENCE [LARGE SCALE GENOMIC DNA]</scope>
    <source>
        <strain evidence="9 10">Zn</strain>
    </source>
</reference>
<dbReference type="PANTHER" id="PTHR33048:SF47">
    <property type="entry name" value="INTEGRAL MEMBRANE PROTEIN-RELATED"/>
    <property type="match status" value="1"/>
</dbReference>
<reference evidence="10" key="2">
    <citation type="submission" date="2015-01" db="EMBL/GenBank/DDBJ databases">
        <title>Evolutionary Origins and Diversification of the Mycorrhizal Mutualists.</title>
        <authorList>
            <consortium name="DOE Joint Genome Institute"/>
            <consortium name="Mycorrhizal Genomics Consortium"/>
            <person name="Kohler A."/>
            <person name="Kuo A."/>
            <person name="Nagy L.G."/>
            <person name="Floudas D."/>
            <person name="Copeland A."/>
            <person name="Barry K.W."/>
            <person name="Cichocki N."/>
            <person name="Veneault-Fourrey C."/>
            <person name="LaButti K."/>
            <person name="Lindquist E.A."/>
            <person name="Lipzen A."/>
            <person name="Lundell T."/>
            <person name="Morin E."/>
            <person name="Murat C."/>
            <person name="Riley R."/>
            <person name="Ohm R."/>
            <person name="Sun H."/>
            <person name="Tunlid A."/>
            <person name="Henrissat B."/>
            <person name="Grigoriev I.V."/>
            <person name="Hibbett D.S."/>
            <person name="Martin F."/>
        </authorList>
    </citation>
    <scope>NUCLEOTIDE SEQUENCE [LARGE SCALE GENOMIC DNA]</scope>
    <source>
        <strain evidence="10">Zn</strain>
    </source>
</reference>
<evidence type="ECO:0000256" key="1">
    <source>
        <dbReference type="ARBA" id="ARBA00004141"/>
    </source>
</evidence>
<keyword evidence="4 6" id="KW-0472">Membrane</keyword>
<dbReference type="InterPro" id="IPR052337">
    <property type="entry name" value="SAT4-like"/>
</dbReference>
<dbReference type="AlphaFoldDB" id="A0A0C3DLW9"/>
<evidence type="ECO:0000256" key="3">
    <source>
        <dbReference type="ARBA" id="ARBA00022989"/>
    </source>
</evidence>
<dbReference type="Proteomes" id="UP000054321">
    <property type="component" value="Unassembled WGS sequence"/>
</dbReference>
<feature type="transmembrane region" description="Helical" evidence="6">
    <location>
        <begin position="163"/>
        <end position="183"/>
    </location>
</feature>
<feature type="transmembrane region" description="Helical" evidence="6">
    <location>
        <begin position="129"/>
        <end position="151"/>
    </location>
</feature>
<accession>A0A0C3DLW9</accession>
<evidence type="ECO:0000256" key="7">
    <source>
        <dbReference type="SAM" id="SignalP"/>
    </source>
</evidence>
<dbReference type="InterPro" id="IPR049326">
    <property type="entry name" value="Rhodopsin_dom_fungi"/>
</dbReference>
<dbReference type="EMBL" id="KN832874">
    <property type="protein sequence ID" value="KIN03033.1"/>
    <property type="molecule type" value="Genomic_DNA"/>
</dbReference>
<organism evidence="9 10">
    <name type="scientific">Oidiodendron maius (strain Zn)</name>
    <dbReference type="NCBI Taxonomy" id="913774"/>
    <lineage>
        <taxon>Eukaryota</taxon>
        <taxon>Fungi</taxon>
        <taxon>Dikarya</taxon>
        <taxon>Ascomycota</taxon>
        <taxon>Pezizomycotina</taxon>
        <taxon>Leotiomycetes</taxon>
        <taxon>Leotiomycetes incertae sedis</taxon>
        <taxon>Myxotrichaceae</taxon>
        <taxon>Oidiodendron</taxon>
    </lineage>
</organism>
<evidence type="ECO:0000256" key="2">
    <source>
        <dbReference type="ARBA" id="ARBA00022692"/>
    </source>
</evidence>
<keyword evidence="10" id="KW-1185">Reference proteome</keyword>
<feature type="transmembrane region" description="Helical" evidence="6">
    <location>
        <begin position="45"/>
        <end position="65"/>
    </location>
</feature>
<protein>
    <recommendedName>
        <fullName evidence="8">Rhodopsin domain-containing protein</fullName>
    </recommendedName>
</protein>
<gene>
    <name evidence="9" type="ORF">OIDMADRAFT_27502</name>
</gene>
<evidence type="ECO:0000313" key="9">
    <source>
        <dbReference type="EMBL" id="KIN03033.1"/>
    </source>
</evidence>
<dbReference type="HOGENOM" id="CLU_028200_0_2_1"/>
<evidence type="ECO:0000256" key="4">
    <source>
        <dbReference type="ARBA" id="ARBA00023136"/>
    </source>
</evidence>
<feature type="chain" id="PRO_5002173799" description="Rhodopsin domain-containing protein" evidence="7">
    <location>
        <begin position="22"/>
        <end position="271"/>
    </location>
</feature>
<dbReference type="Pfam" id="PF20684">
    <property type="entry name" value="Fung_rhodopsin"/>
    <property type="match status" value="1"/>
</dbReference>
<keyword evidence="7" id="KW-0732">Signal</keyword>
<feature type="transmembrane region" description="Helical" evidence="6">
    <location>
        <begin position="226"/>
        <end position="247"/>
    </location>
</feature>
<comment type="subcellular location">
    <subcellularLocation>
        <location evidence="1">Membrane</location>
        <topology evidence="1">Multi-pass membrane protein</topology>
    </subcellularLocation>
</comment>
<dbReference type="InParanoid" id="A0A0C3DLW9"/>